<protein>
    <submittedName>
        <fullName evidence="2">Uncharacterized protein</fullName>
    </submittedName>
</protein>
<evidence type="ECO:0000313" key="2">
    <source>
        <dbReference type="EMBL" id="CAK0828662.1"/>
    </source>
</evidence>
<evidence type="ECO:0000256" key="1">
    <source>
        <dbReference type="SAM" id="MobiDB-lite"/>
    </source>
</evidence>
<name>A0ABN9S9S5_9DINO</name>
<sequence>MAEQLDPHKPLCVVAGKDRCVIVVNALRPPRLSWVLVRPALAVLAPDSDRQWDLTRQKLTGPELSPRGGGAPPRPAPAGASRTQASASGWVEAISAEFPPLGFPDLKKAEGGKKAEGDQVAEDLLKFPESAVDGTVEQRQEELLAYRKQAERNQRLASEGIDGARGILAN</sequence>
<dbReference type="EMBL" id="CAUYUJ010010136">
    <property type="protein sequence ID" value="CAK0828662.1"/>
    <property type="molecule type" value="Genomic_DNA"/>
</dbReference>
<proteinExistence type="predicted"/>
<evidence type="ECO:0000313" key="3">
    <source>
        <dbReference type="Proteomes" id="UP001189429"/>
    </source>
</evidence>
<comment type="caution">
    <text evidence="2">The sequence shown here is derived from an EMBL/GenBank/DDBJ whole genome shotgun (WGS) entry which is preliminary data.</text>
</comment>
<reference evidence="2" key="1">
    <citation type="submission" date="2023-10" db="EMBL/GenBank/DDBJ databases">
        <authorList>
            <person name="Chen Y."/>
            <person name="Shah S."/>
            <person name="Dougan E. K."/>
            <person name="Thang M."/>
            <person name="Chan C."/>
        </authorList>
    </citation>
    <scope>NUCLEOTIDE SEQUENCE [LARGE SCALE GENOMIC DNA]</scope>
</reference>
<feature type="region of interest" description="Disordered" evidence="1">
    <location>
        <begin position="59"/>
        <end position="86"/>
    </location>
</feature>
<organism evidence="2 3">
    <name type="scientific">Prorocentrum cordatum</name>
    <dbReference type="NCBI Taxonomy" id="2364126"/>
    <lineage>
        <taxon>Eukaryota</taxon>
        <taxon>Sar</taxon>
        <taxon>Alveolata</taxon>
        <taxon>Dinophyceae</taxon>
        <taxon>Prorocentrales</taxon>
        <taxon>Prorocentraceae</taxon>
        <taxon>Prorocentrum</taxon>
    </lineage>
</organism>
<keyword evidence="3" id="KW-1185">Reference proteome</keyword>
<gene>
    <name evidence="2" type="ORF">PCOR1329_LOCUS27830</name>
</gene>
<accession>A0ABN9S9S5</accession>
<dbReference type="Proteomes" id="UP001189429">
    <property type="component" value="Unassembled WGS sequence"/>
</dbReference>